<accession>A0ACC6V3F6</accession>
<evidence type="ECO:0000313" key="1">
    <source>
        <dbReference type="EMBL" id="MFB6491338.1"/>
    </source>
</evidence>
<reference evidence="1" key="1">
    <citation type="submission" date="2024-07" db="EMBL/GenBank/DDBJ databases">
        <title>Metagenome and Metagenome-Assembled Genomes of Archaea from a hot spring from the geothermal field of Los Azufres, Mexico.</title>
        <authorList>
            <person name="Marin-Paredes R."/>
            <person name="Martinez-Romero E."/>
            <person name="Servin-Garciduenas L.E."/>
        </authorList>
    </citation>
    <scope>NUCLEOTIDE SEQUENCE</scope>
</reference>
<proteinExistence type="predicted"/>
<comment type="caution">
    <text evidence="1">The sequence shown here is derived from an EMBL/GenBank/DDBJ whole genome shotgun (WGS) entry which is preliminary data.</text>
</comment>
<name>A0ACC6V3F6_9CREN</name>
<dbReference type="EMBL" id="JZWT02000029">
    <property type="protein sequence ID" value="MFB6491338.1"/>
    <property type="molecule type" value="Genomic_DNA"/>
</dbReference>
<organism evidence="1 2">
    <name type="scientific">Thermoproteus sp. AZ2</name>
    <dbReference type="NCBI Taxonomy" id="1609232"/>
    <lineage>
        <taxon>Archaea</taxon>
        <taxon>Thermoproteota</taxon>
        <taxon>Thermoprotei</taxon>
        <taxon>Thermoproteales</taxon>
        <taxon>Thermoproteaceae</taxon>
        <taxon>Thermoproteus</taxon>
    </lineage>
</organism>
<protein>
    <submittedName>
        <fullName evidence="1">4Fe-4S dicluster domain-containing protein</fullName>
    </submittedName>
</protein>
<sequence length="232" mass="25525">MHAAEAGHEAVFKLGDTSNIKPFKARPEAVKALHERAGLKLPENPVEYVKRRLREVANANRNVKMAVEVCVHCGVCLDNCPTYIRTKDIFNSPVGRAELIRAVLKADSPSGRLFGKLAGAVKLDEQHLEKIYTYYYQCLECRKCAYACPFGIDQADFTRAVRSVLYEAGIVSRYIATVIDAVERTGTNLAMKPAAVVKSITVGLEALARYTGARPALLIIRRCSRRGPAAST</sequence>
<dbReference type="Proteomes" id="UP000033636">
    <property type="component" value="Unassembled WGS sequence"/>
</dbReference>
<gene>
    <name evidence="1" type="ORF">TU35_008930</name>
</gene>
<evidence type="ECO:0000313" key="2">
    <source>
        <dbReference type="Proteomes" id="UP000033636"/>
    </source>
</evidence>